<gene>
    <name evidence="2" type="ORF">HHI36_011273</name>
</gene>
<dbReference type="InterPro" id="IPR004119">
    <property type="entry name" value="EcKL"/>
</dbReference>
<dbReference type="EMBL" id="JABFTP020000001">
    <property type="protein sequence ID" value="KAL3267133.1"/>
    <property type="molecule type" value="Genomic_DNA"/>
</dbReference>
<keyword evidence="3" id="KW-1185">Reference proteome</keyword>
<dbReference type="PANTHER" id="PTHR11012">
    <property type="entry name" value="PROTEIN KINASE-LIKE DOMAIN-CONTAINING"/>
    <property type="match status" value="1"/>
</dbReference>
<name>A0ABD2MLA6_9CUCU</name>
<accession>A0ABD2MLA6</accession>
<dbReference type="SUPFAM" id="SSF56112">
    <property type="entry name" value="Protein kinase-like (PK-like)"/>
    <property type="match status" value="1"/>
</dbReference>
<dbReference type="Gene3D" id="3.90.1200.10">
    <property type="match status" value="1"/>
</dbReference>
<sequence>MSELHISEILTEKDFNKILEQYFEKPSKIIDCQLYKAHSETIGYLGDHFRLKITYHNQKNCLQEETFFVKTKPIFNTSQAEYVQEIGVFKKECLICENILPMLTAIAGINFSPKCYLVNENCLVFDDLMARKFTMRGPVLNFEECKSVVICLAKFHCTSVIYEELNSINGRKYRLIDEFEEAFQETCFSFQEGHPRNNWLKNNITCVIDLVQYLNYKNWNEIIDKLNKLVYTEMETFIKPSKKFRNVLTHCDLWCSNFMINEKMECVLVDFQMARYCPPAYDLLLTLFLNTTKEILQKYFEELLNLYYCTFKDMLTSYKLIPEKVFPREFFFESVEYMKLPTTLEAMFFSTNTLFSPETFAGIKANENNYREFYHTNRSKYVLREFKENQSFRKGIMNVLVPLIDLLNNKN</sequence>
<dbReference type="Pfam" id="PF02958">
    <property type="entry name" value="EcKL"/>
    <property type="match status" value="1"/>
</dbReference>
<dbReference type="PANTHER" id="PTHR11012:SF48">
    <property type="entry name" value="CHK KINASE-LIKE DOMAIN-CONTAINING PROTEIN-RELATED"/>
    <property type="match status" value="1"/>
</dbReference>
<organism evidence="2 3">
    <name type="scientific">Cryptolaemus montrouzieri</name>
    <dbReference type="NCBI Taxonomy" id="559131"/>
    <lineage>
        <taxon>Eukaryota</taxon>
        <taxon>Metazoa</taxon>
        <taxon>Ecdysozoa</taxon>
        <taxon>Arthropoda</taxon>
        <taxon>Hexapoda</taxon>
        <taxon>Insecta</taxon>
        <taxon>Pterygota</taxon>
        <taxon>Neoptera</taxon>
        <taxon>Endopterygota</taxon>
        <taxon>Coleoptera</taxon>
        <taxon>Polyphaga</taxon>
        <taxon>Cucujiformia</taxon>
        <taxon>Coccinelloidea</taxon>
        <taxon>Coccinellidae</taxon>
        <taxon>Scymninae</taxon>
        <taxon>Scymnini</taxon>
        <taxon>Cryptolaemus</taxon>
    </lineage>
</organism>
<evidence type="ECO:0000313" key="3">
    <source>
        <dbReference type="Proteomes" id="UP001516400"/>
    </source>
</evidence>
<dbReference type="AlphaFoldDB" id="A0ABD2MLA6"/>
<evidence type="ECO:0000259" key="1">
    <source>
        <dbReference type="SMART" id="SM00587"/>
    </source>
</evidence>
<dbReference type="InterPro" id="IPR011009">
    <property type="entry name" value="Kinase-like_dom_sf"/>
</dbReference>
<protein>
    <recommendedName>
        <fullName evidence="1">CHK kinase-like domain-containing protein</fullName>
    </recommendedName>
</protein>
<proteinExistence type="predicted"/>
<evidence type="ECO:0000313" key="2">
    <source>
        <dbReference type="EMBL" id="KAL3267133.1"/>
    </source>
</evidence>
<dbReference type="SMART" id="SM00587">
    <property type="entry name" value="CHK"/>
    <property type="match status" value="1"/>
</dbReference>
<dbReference type="Proteomes" id="UP001516400">
    <property type="component" value="Unassembled WGS sequence"/>
</dbReference>
<feature type="domain" description="CHK kinase-like" evidence="1">
    <location>
        <begin position="123"/>
        <end position="317"/>
    </location>
</feature>
<reference evidence="2 3" key="1">
    <citation type="journal article" date="2021" name="BMC Biol.">
        <title>Horizontally acquired antibacterial genes associated with adaptive radiation of ladybird beetles.</title>
        <authorList>
            <person name="Li H.S."/>
            <person name="Tang X.F."/>
            <person name="Huang Y.H."/>
            <person name="Xu Z.Y."/>
            <person name="Chen M.L."/>
            <person name="Du X.Y."/>
            <person name="Qiu B.Y."/>
            <person name="Chen P.T."/>
            <person name="Zhang W."/>
            <person name="Slipinski A."/>
            <person name="Escalona H.E."/>
            <person name="Waterhouse R.M."/>
            <person name="Zwick A."/>
            <person name="Pang H."/>
        </authorList>
    </citation>
    <scope>NUCLEOTIDE SEQUENCE [LARGE SCALE GENOMIC DNA]</scope>
    <source>
        <strain evidence="2">SYSU2018</strain>
    </source>
</reference>
<comment type="caution">
    <text evidence="2">The sequence shown here is derived from an EMBL/GenBank/DDBJ whole genome shotgun (WGS) entry which is preliminary data.</text>
</comment>
<dbReference type="InterPro" id="IPR015897">
    <property type="entry name" value="CHK_kinase-like"/>
</dbReference>